<dbReference type="Proteomes" id="UP000324222">
    <property type="component" value="Unassembled WGS sequence"/>
</dbReference>
<evidence type="ECO:0000313" key="2">
    <source>
        <dbReference type="Proteomes" id="UP000324222"/>
    </source>
</evidence>
<name>A0A5B7J5X1_PORTR</name>
<evidence type="ECO:0000313" key="1">
    <source>
        <dbReference type="EMBL" id="MPC87844.1"/>
    </source>
</evidence>
<keyword evidence="2" id="KW-1185">Reference proteome</keyword>
<accession>A0A5B7J5X1</accession>
<proteinExistence type="predicted"/>
<dbReference type="AlphaFoldDB" id="A0A5B7J5X1"/>
<gene>
    <name evidence="1" type="ORF">E2C01_082722</name>
</gene>
<reference evidence="1 2" key="1">
    <citation type="submission" date="2019-05" db="EMBL/GenBank/DDBJ databases">
        <title>Another draft genome of Portunus trituberculatus and its Hox gene families provides insights of decapod evolution.</title>
        <authorList>
            <person name="Jeong J.-H."/>
            <person name="Song I."/>
            <person name="Kim S."/>
            <person name="Choi T."/>
            <person name="Kim D."/>
            <person name="Ryu S."/>
            <person name="Kim W."/>
        </authorList>
    </citation>
    <scope>NUCLEOTIDE SEQUENCE [LARGE SCALE GENOMIC DNA]</scope>
    <source>
        <tissue evidence="1">Muscle</tissue>
    </source>
</reference>
<dbReference type="EMBL" id="VSRR010075797">
    <property type="protein sequence ID" value="MPC87844.1"/>
    <property type="molecule type" value="Genomic_DNA"/>
</dbReference>
<protein>
    <submittedName>
        <fullName evidence="1">Uncharacterized protein</fullName>
    </submittedName>
</protein>
<sequence length="109" mass="12434">MYLGKLASLNDDSPERHICNAGNFNAKPSSDLFRDLEDVLRELCMIVADVAVIPPATITHVSSGGPFSRPKHLEYIQYLHRTLCQFMLEAGRAVFGSMRKTWWQVPNWR</sequence>
<organism evidence="1 2">
    <name type="scientific">Portunus trituberculatus</name>
    <name type="common">Swimming crab</name>
    <name type="synonym">Neptunus trituberculatus</name>
    <dbReference type="NCBI Taxonomy" id="210409"/>
    <lineage>
        <taxon>Eukaryota</taxon>
        <taxon>Metazoa</taxon>
        <taxon>Ecdysozoa</taxon>
        <taxon>Arthropoda</taxon>
        <taxon>Crustacea</taxon>
        <taxon>Multicrustacea</taxon>
        <taxon>Malacostraca</taxon>
        <taxon>Eumalacostraca</taxon>
        <taxon>Eucarida</taxon>
        <taxon>Decapoda</taxon>
        <taxon>Pleocyemata</taxon>
        <taxon>Brachyura</taxon>
        <taxon>Eubrachyura</taxon>
        <taxon>Portunoidea</taxon>
        <taxon>Portunidae</taxon>
        <taxon>Portuninae</taxon>
        <taxon>Portunus</taxon>
    </lineage>
</organism>
<comment type="caution">
    <text evidence="1">The sequence shown here is derived from an EMBL/GenBank/DDBJ whole genome shotgun (WGS) entry which is preliminary data.</text>
</comment>